<evidence type="ECO:0000256" key="1">
    <source>
        <dbReference type="ARBA" id="ARBA00004167"/>
    </source>
</evidence>
<gene>
    <name evidence="10" type="ORF">SAMN04488112_1278</name>
</gene>
<keyword evidence="10" id="KW-0863">Zinc-finger</keyword>
<dbReference type="PANTHER" id="PTHR37461">
    <property type="entry name" value="ANTI-SIGMA-K FACTOR RSKA"/>
    <property type="match status" value="1"/>
</dbReference>
<proteinExistence type="inferred from homology"/>
<evidence type="ECO:0000259" key="9">
    <source>
        <dbReference type="Pfam" id="PF13490"/>
    </source>
</evidence>
<evidence type="ECO:0000256" key="4">
    <source>
        <dbReference type="ARBA" id="ARBA00023136"/>
    </source>
</evidence>
<feature type="transmembrane region" description="Helical" evidence="8">
    <location>
        <begin position="92"/>
        <end position="115"/>
    </location>
</feature>
<sequence length="339" mass="37918">MSRIDKERRENMHNLVEFYVMDALDPEENERFERHLHTCAWCQSKWEDAQRVTEGLLHLPTRREPPAYVRSRLLRGVSVPSGARRRKRGPWWFPYVAMILALMMPGGSWLAWMYAGEGIQTSAVDTVPFKMAQASPSETTDDRILLKIDRNRGNETPSDTTEEPDDKQQIEGKNRVAVSRPVTAPAMDRPSVPGDADVENPSPPAQSPSDPPDTNPPEPPDSDPPDNPPPPTAPDQPEEPSEPEKPQPPEEEQPALVAVEIGDCRIEVIDKDGLIDVEKRENRDTQLVPDPDPVEKEDPPNSDSVEKEDPATSDPVEKNPPAAPDPRYESDTKQTVSTE</sequence>
<keyword evidence="4 8" id="KW-0472">Membrane</keyword>
<evidence type="ECO:0000256" key="2">
    <source>
        <dbReference type="ARBA" id="ARBA00022692"/>
    </source>
</evidence>
<dbReference type="GO" id="GO:0016989">
    <property type="term" value="F:sigma factor antagonist activity"/>
    <property type="evidence" value="ECO:0007669"/>
    <property type="project" value="TreeGrafter"/>
</dbReference>
<evidence type="ECO:0000256" key="8">
    <source>
        <dbReference type="SAM" id="Phobius"/>
    </source>
</evidence>
<dbReference type="Gene3D" id="1.10.10.1320">
    <property type="entry name" value="Anti-sigma factor, zinc-finger domain"/>
    <property type="match status" value="1"/>
</dbReference>
<dbReference type="Proteomes" id="UP000199387">
    <property type="component" value="Unassembled WGS sequence"/>
</dbReference>
<dbReference type="OrthoDB" id="150725at2"/>
<accession>A0A1G6RA00</accession>
<dbReference type="Pfam" id="PF13490">
    <property type="entry name" value="zf-HC2"/>
    <property type="match status" value="1"/>
</dbReference>
<dbReference type="GO" id="GO:0008270">
    <property type="term" value="F:zinc ion binding"/>
    <property type="evidence" value="ECO:0007669"/>
    <property type="project" value="UniProtKB-KW"/>
</dbReference>
<dbReference type="PANTHER" id="PTHR37461:SF1">
    <property type="entry name" value="ANTI-SIGMA-K FACTOR RSKA"/>
    <property type="match status" value="1"/>
</dbReference>
<dbReference type="GO" id="GO:0016020">
    <property type="term" value="C:membrane"/>
    <property type="evidence" value="ECO:0007669"/>
    <property type="project" value="UniProtKB-SubCell"/>
</dbReference>
<evidence type="ECO:0000256" key="7">
    <source>
        <dbReference type="SAM" id="MobiDB-lite"/>
    </source>
</evidence>
<dbReference type="InterPro" id="IPR027383">
    <property type="entry name" value="Znf_put"/>
</dbReference>
<evidence type="ECO:0000256" key="5">
    <source>
        <dbReference type="ARBA" id="ARBA00024353"/>
    </source>
</evidence>
<feature type="compositionally biased region" description="Basic and acidic residues" evidence="7">
    <location>
        <begin position="293"/>
        <end position="310"/>
    </location>
</feature>
<feature type="compositionally biased region" description="Basic and acidic residues" evidence="7">
    <location>
        <begin position="140"/>
        <end position="153"/>
    </location>
</feature>
<feature type="domain" description="Putative zinc-finger" evidence="9">
    <location>
        <begin position="18"/>
        <end position="43"/>
    </location>
</feature>
<evidence type="ECO:0000256" key="3">
    <source>
        <dbReference type="ARBA" id="ARBA00022989"/>
    </source>
</evidence>
<feature type="compositionally biased region" description="Basic and acidic residues" evidence="7">
    <location>
        <begin position="262"/>
        <end position="284"/>
    </location>
</feature>
<keyword evidence="3 8" id="KW-1133">Transmembrane helix</keyword>
<keyword evidence="2 8" id="KW-0812">Transmembrane</keyword>
<keyword evidence="11" id="KW-1185">Reference proteome</keyword>
<protein>
    <recommendedName>
        <fullName evidence="6">Anti-sigma-W factor RsiW</fullName>
    </recommendedName>
</protein>
<feature type="region of interest" description="Disordered" evidence="7">
    <location>
        <begin position="133"/>
        <end position="339"/>
    </location>
</feature>
<evidence type="ECO:0000256" key="6">
    <source>
        <dbReference type="ARBA" id="ARBA00024438"/>
    </source>
</evidence>
<name>A0A1G6RA00_9BACL</name>
<keyword evidence="10" id="KW-0479">Metal-binding</keyword>
<feature type="compositionally biased region" description="Pro residues" evidence="7">
    <location>
        <begin position="201"/>
        <end position="219"/>
    </location>
</feature>
<comment type="subcellular location">
    <subcellularLocation>
        <location evidence="1">Membrane</location>
        <topology evidence="1">Single-pass membrane protein</topology>
    </subcellularLocation>
</comment>
<dbReference type="GO" id="GO:0006417">
    <property type="term" value="P:regulation of translation"/>
    <property type="evidence" value="ECO:0007669"/>
    <property type="project" value="TreeGrafter"/>
</dbReference>
<dbReference type="EMBL" id="FMZA01000027">
    <property type="protein sequence ID" value="SDD01358.1"/>
    <property type="molecule type" value="Genomic_DNA"/>
</dbReference>
<dbReference type="STRING" id="1236220.SAMN04488112_1278"/>
<evidence type="ECO:0000313" key="10">
    <source>
        <dbReference type="EMBL" id="SDD01358.1"/>
    </source>
</evidence>
<reference evidence="10 11" key="1">
    <citation type="submission" date="2016-10" db="EMBL/GenBank/DDBJ databases">
        <authorList>
            <person name="de Groot N.N."/>
        </authorList>
    </citation>
    <scope>NUCLEOTIDE SEQUENCE [LARGE SCALE GENOMIC DNA]</scope>
    <source>
        <strain evidence="10 11">DSM 45514</strain>
    </source>
</reference>
<evidence type="ECO:0000313" key="11">
    <source>
        <dbReference type="Proteomes" id="UP000199387"/>
    </source>
</evidence>
<comment type="similarity">
    <text evidence="5">Belongs to the zinc-associated anti-sigma factor (ZAS) superfamily. Anti-sigma-W factor family.</text>
</comment>
<dbReference type="AlphaFoldDB" id="A0A1G6RA00"/>
<organism evidence="10 11">
    <name type="scientific">Melghirimyces thermohalophilus</name>
    <dbReference type="NCBI Taxonomy" id="1236220"/>
    <lineage>
        <taxon>Bacteria</taxon>
        <taxon>Bacillati</taxon>
        <taxon>Bacillota</taxon>
        <taxon>Bacilli</taxon>
        <taxon>Bacillales</taxon>
        <taxon>Thermoactinomycetaceae</taxon>
        <taxon>Melghirimyces</taxon>
    </lineage>
</organism>
<feature type="compositionally biased region" description="Pro residues" evidence="7">
    <location>
        <begin position="225"/>
        <end position="234"/>
    </location>
</feature>
<keyword evidence="10" id="KW-0862">Zinc</keyword>
<dbReference type="RefSeq" id="WP_143003581.1">
    <property type="nucleotide sequence ID" value="NZ_FMZA01000027.1"/>
</dbReference>
<dbReference type="InterPro" id="IPR051474">
    <property type="entry name" value="Anti-sigma-K/W_factor"/>
</dbReference>
<dbReference type="InterPro" id="IPR041916">
    <property type="entry name" value="Anti_sigma_zinc_sf"/>
</dbReference>